<dbReference type="InterPro" id="IPR015324">
    <property type="entry name" value="Ribosomal_Rsm22-like"/>
</dbReference>
<dbReference type="EMBL" id="BLLK01000045">
    <property type="protein sequence ID" value="GFH52417.1"/>
    <property type="molecule type" value="Genomic_DNA"/>
</dbReference>
<comment type="function">
    <text evidence="7">Mitochondrial ribosome (mitoribosome) assembly factor. Binds at the interface of the head and body domains of the mitochondrial small ribosomal subunit (mt-SSU), occluding the mRNA channel and preventing compaction of the head domain towards the body. Probable inactive methyltransferase: retains the characteristic folding and ability to bind S-adenosyl-L-methionine, but it probably lost its methyltransferase activity.</text>
</comment>
<reference evidence="9 10" key="1">
    <citation type="journal article" date="2021" name="Sci. Rep.">
        <title>The genome of the diatom Chaetoceros tenuissimus carries an ancient integrated fragment of an extant virus.</title>
        <authorList>
            <person name="Hongo Y."/>
            <person name="Kimura K."/>
            <person name="Takaki Y."/>
            <person name="Yoshida Y."/>
            <person name="Baba S."/>
            <person name="Kobayashi G."/>
            <person name="Nagasaki K."/>
            <person name="Hano T."/>
            <person name="Tomaru Y."/>
        </authorList>
    </citation>
    <scope>NUCLEOTIDE SEQUENCE [LARGE SCALE GENOMIC DNA]</scope>
    <source>
        <strain evidence="9 10">NIES-3715</strain>
    </source>
</reference>
<sequence length="650" mass="73341">MQISRRILHQKRWRPERSFLLKSFSTSPKADDTRDDYKLSRKQRRALRLTQEEHSLDPTEKLSNRIQEMKEEAMIQDLDRQEKNPIPWQNLLVYPSRALWRSSPNPPPAHLLDTQAKIIKASERTSKQLKRTWDRIVANHLAISELRERERRKMVNGAGYSANSLAAKQQKGKDRAIKPVYYNPEQSISSLKYRLETNYNITKRVLQECQSLLGKDVFQPKRILDVGIGAGSASAAALELLNGRKDVMDGSYGYNGVEWLHGIDPSQSMRDASGIMLSTLLEEQNHSNKSRKVSTRLTFGDSILSSGRSDVAQSGGTFDLALCSYTLHEIPSVPASLSMAAIIWEKLAPGGVAIFIEPGTPDGFNALRSIRSMLLDVCPPVSTENEDGDEVCHVIAPCTHNGTCPMIRHQKNFFRKKMMEEEAKMQQLAESLEEDDDEDDFDDVDDDDDEIEVEEDVQAKENFSGSETDVFDTAFCSFVHGMPGSTKKKQGEKFSYLVVQKRIHDKSGETSYEGNNPFKDTNIVDILKQSLRHGKNNITKVGNQTKSHLDIARHIEDKFLDSSEDSLGLELVRGKNRESFGRIIRAPIKRRGHVTIDYCTSSFDEEEGIEEGKIIRSKVSKSQSTKGAPGMYVSARKGRWGGLWADLSEK</sequence>
<evidence type="ECO:0000313" key="10">
    <source>
        <dbReference type="Proteomes" id="UP001054902"/>
    </source>
</evidence>
<keyword evidence="5" id="KW-0411">Iron-sulfur</keyword>
<keyword evidence="2" id="KW-0479">Metal-binding</keyword>
<evidence type="ECO:0000256" key="3">
    <source>
        <dbReference type="ARBA" id="ARBA00022946"/>
    </source>
</evidence>
<dbReference type="GO" id="GO:0005763">
    <property type="term" value="C:mitochondrial small ribosomal subunit"/>
    <property type="evidence" value="ECO:0007669"/>
    <property type="project" value="TreeGrafter"/>
</dbReference>
<keyword evidence="4" id="KW-0408">Iron</keyword>
<keyword evidence="10" id="KW-1185">Reference proteome</keyword>
<protein>
    <submittedName>
        <fullName evidence="9">Uncharacterized protein</fullName>
    </submittedName>
</protein>
<evidence type="ECO:0000256" key="5">
    <source>
        <dbReference type="ARBA" id="ARBA00023014"/>
    </source>
</evidence>
<dbReference type="GO" id="GO:0003735">
    <property type="term" value="F:structural constituent of ribosome"/>
    <property type="evidence" value="ECO:0007669"/>
    <property type="project" value="TreeGrafter"/>
</dbReference>
<gene>
    <name evidence="9" type="ORF">CTEN210_08893</name>
</gene>
<dbReference type="AlphaFoldDB" id="A0AAD3CUR1"/>
<keyword evidence="6" id="KW-0496">Mitochondrion</keyword>
<evidence type="ECO:0000256" key="4">
    <source>
        <dbReference type="ARBA" id="ARBA00023004"/>
    </source>
</evidence>
<dbReference type="Gene3D" id="3.40.50.150">
    <property type="entry name" value="Vaccinia Virus protein VP39"/>
    <property type="match status" value="1"/>
</dbReference>
<feature type="region of interest" description="Disordered" evidence="8">
    <location>
        <begin position="424"/>
        <end position="444"/>
    </location>
</feature>
<dbReference type="PANTHER" id="PTHR13184:SF5">
    <property type="entry name" value="METHYLTRANSFERASE-LIKE PROTEIN 17, MITOCHONDRIAL"/>
    <property type="match status" value="1"/>
</dbReference>
<evidence type="ECO:0000256" key="6">
    <source>
        <dbReference type="ARBA" id="ARBA00023128"/>
    </source>
</evidence>
<comment type="subcellular location">
    <subcellularLocation>
        <location evidence="1">Mitochondrion</location>
    </subcellularLocation>
</comment>
<evidence type="ECO:0000256" key="7">
    <source>
        <dbReference type="ARBA" id="ARBA00045681"/>
    </source>
</evidence>
<feature type="compositionally biased region" description="Acidic residues" evidence="8">
    <location>
        <begin position="431"/>
        <end position="444"/>
    </location>
</feature>
<dbReference type="SUPFAM" id="SSF53335">
    <property type="entry name" value="S-adenosyl-L-methionine-dependent methyltransferases"/>
    <property type="match status" value="1"/>
</dbReference>
<keyword evidence="3" id="KW-0809">Transit peptide</keyword>
<dbReference type="GO" id="GO:0046872">
    <property type="term" value="F:metal ion binding"/>
    <property type="evidence" value="ECO:0007669"/>
    <property type="project" value="UniProtKB-KW"/>
</dbReference>
<dbReference type="GO" id="GO:0008168">
    <property type="term" value="F:methyltransferase activity"/>
    <property type="evidence" value="ECO:0007669"/>
    <property type="project" value="InterPro"/>
</dbReference>
<dbReference type="GO" id="GO:0006412">
    <property type="term" value="P:translation"/>
    <property type="evidence" value="ECO:0007669"/>
    <property type="project" value="InterPro"/>
</dbReference>
<evidence type="ECO:0000256" key="8">
    <source>
        <dbReference type="SAM" id="MobiDB-lite"/>
    </source>
</evidence>
<dbReference type="GO" id="GO:0051536">
    <property type="term" value="F:iron-sulfur cluster binding"/>
    <property type="evidence" value="ECO:0007669"/>
    <property type="project" value="UniProtKB-KW"/>
</dbReference>
<dbReference type="Pfam" id="PF09243">
    <property type="entry name" value="Rsm22"/>
    <property type="match status" value="1"/>
</dbReference>
<dbReference type="PANTHER" id="PTHR13184">
    <property type="entry name" value="37S RIBOSOMAL PROTEIN S22"/>
    <property type="match status" value="1"/>
</dbReference>
<dbReference type="InterPro" id="IPR029063">
    <property type="entry name" value="SAM-dependent_MTases_sf"/>
</dbReference>
<organism evidence="9 10">
    <name type="scientific">Chaetoceros tenuissimus</name>
    <dbReference type="NCBI Taxonomy" id="426638"/>
    <lineage>
        <taxon>Eukaryota</taxon>
        <taxon>Sar</taxon>
        <taxon>Stramenopiles</taxon>
        <taxon>Ochrophyta</taxon>
        <taxon>Bacillariophyta</taxon>
        <taxon>Coscinodiscophyceae</taxon>
        <taxon>Chaetocerotophycidae</taxon>
        <taxon>Chaetocerotales</taxon>
        <taxon>Chaetocerotaceae</taxon>
        <taxon>Chaetoceros</taxon>
    </lineage>
</organism>
<accession>A0AAD3CUR1</accession>
<dbReference type="InterPro" id="IPR052571">
    <property type="entry name" value="Mt_RNA_Methyltransferase"/>
</dbReference>
<proteinExistence type="predicted"/>
<dbReference type="Proteomes" id="UP001054902">
    <property type="component" value="Unassembled WGS sequence"/>
</dbReference>
<comment type="caution">
    <text evidence="9">The sequence shown here is derived from an EMBL/GenBank/DDBJ whole genome shotgun (WGS) entry which is preliminary data.</text>
</comment>
<name>A0AAD3CUR1_9STRA</name>
<evidence type="ECO:0000313" key="9">
    <source>
        <dbReference type="EMBL" id="GFH52417.1"/>
    </source>
</evidence>
<evidence type="ECO:0000256" key="2">
    <source>
        <dbReference type="ARBA" id="ARBA00022723"/>
    </source>
</evidence>
<evidence type="ECO:0000256" key="1">
    <source>
        <dbReference type="ARBA" id="ARBA00004173"/>
    </source>
</evidence>